<dbReference type="SUPFAM" id="SSF56436">
    <property type="entry name" value="C-type lectin-like"/>
    <property type="match status" value="1"/>
</dbReference>
<dbReference type="OrthoDB" id="10487449at2759"/>
<dbReference type="InterPro" id="IPR016187">
    <property type="entry name" value="CTDL_fold"/>
</dbReference>
<accession>A0A7R8CS07</accession>
<dbReference type="InterPro" id="IPR016186">
    <property type="entry name" value="C-type_lectin-like/link_sf"/>
</dbReference>
<evidence type="ECO:0000313" key="2">
    <source>
        <dbReference type="Proteomes" id="UP000675881"/>
    </source>
</evidence>
<dbReference type="AlphaFoldDB" id="A0A7R8CS07"/>
<dbReference type="EMBL" id="HG994583">
    <property type="protein sequence ID" value="CAF2912437.1"/>
    <property type="molecule type" value="Genomic_DNA"/>
</dbReference>
<reference evidence="1" key="1">
    <citation type="submission" date="2021-02" db="EMBL/GenBank/DDBJ databases">
        <authorList>
            <person name="Bekaert M."/>
        </authorList>
    </citation>
    <scope>NUCLEOTIDE SEQUENCE</scope>
    <source>
        <strain evidence="1">IoA-00</strain>
    </source>
</reference>
<gene>
    <name evidence="1" type="ORF">LSAA_8848</name>
</gene>
<dbReference type="PANTHER" id="PTHR21407:SF5">
    <property type="entry name" value="HL04814P"/>
    <property type="match status" value="1"/>
</dbReference>
<dbReference type="PROSITE" id="PS50041">
    <property type="entry name" value="C_TYPE_LECTIN_2"/>
    <property type="match status" value="1"/>
</dbReference>
<evidence type="ECO:0000313" key="1">
    <source>
        <dbReference type="EMBL" id="CAF2912437.1"/>
    </source>
</evidence>
<dbReference type="Gene3D" id="3.10.100.10">
    <property type="entry name" value="Mannose-Binding Protein A, subunit A"/>
    <property type="match status" value="1"/>
</dbReference>
<dbReference type="InterPro" id="IPR001304">
    <property type="entry name" value="C-type_lectin-like"/>
</dbReference>
<dbReference type="CDD" id="cd00037">
    <property type="entry name" value="CLECT"/>
    <property type="match status" value="1"/>
</dbReference>
<sequence>MQRLWFFVGIVVPFVWAQEKGRILSKPIESLCLNTKRHLYLNGTGYYYSWKGNVEKMDWLGSRNFCRKRCMETVSFESEREWSEVMENIIHSAKHTEFISWIWTSGKLCDFDGCEKSFYVKPININGWFWSGTNTRMSSTTCLPHMNEKCFHRWSNTGMYGFAQPDNREYREFGIKGGNESCLSLLVRSKITGRKIVYAFWHDRACYHKSPFICEDSKSLFNRISH</sequence>
<name>A0A7R8CS07_LEPSM</name>
<dbReference type="Proteomes" id="UP000675881">
    <property type="component" value="Chromosome 4"/>
</dbReference>
<organism evidence="1 2">
    <name type="scientific">Lepeophtheirus salmonis</name>
    <name type="common">Salmon louse</name>
    <name type="synonym">Caligus salmonis</name>
    <dbReference type="NCBI Taxonomy" id="72036"/>
    <lineage>
        <taxon>Eukaryota</taxon>
        <taxon>Metazoa</taxon>
        <taxon>Ecdysozoa</taxon>
        <taxon>Arthropoda</taxon>
        <taxon>Crustacea</taxon>
        <taxon>Multicrustacea</taxon>
        <taxon>Hexanauplia</taxon>
        <taxon>Copepoda</taxon>
        <taxon>Siphonostomatoida</taxon>
        <taxon>Caligidae</taxon>
        <taxon>Lepeophtheirus</taxon>
    </lineage>
</organism>
<protein>
    <submittedName>
        <fullName evidence="1">(salmon louse) hypothetical protein</fullName>
    </submittedName>
</protein>
<proteinExistence type="predicted"/>
<keyword evidence="2" id="KW-1185">Reference proteome</keyword>
<dbReference type="PANTHER" id="PTHR21407">
    <property type="entry name" value="RE43931P-RELATED"/>
    <property type="match status" value="1"/>
</dbReference>